<dbReference type="InterPro" id="IPR036249">
    <property type="entry name" value="Thioredoxin-like_sf"/>
</dbReference>
<dbReference type="Pfam" id="PF13905">
    <property type="entry name" value="Thioredoxin_8"/>
    <property type="match status" value="1"/>
</dbReference>
<dbReference type="AlphaFoldDB" id="A0A090QF60"/>
<name>A0A090QF60_NONUL</name>
<evidence type="ECO:0000313" key="3">
    <source>
        <dbReference type="Proteomes" id="UP000029226"/>
    </source>
</evidence>
<evidence type="ECO:0000259" key="1">
    <source>
        <dbReference type="PROSITE" id="PS51352"/>
    </source>
</evidence>
<dbReference type="EMBL" id="BBMM01000011">
    <property type="protein sequence ID" value="GAL01546.1"/>
    <property type="molecule type" value="Genomic_DNA"/>
</dbReference>
<accession>A0A090QF60</accession>
<reference evidence="2 3" key="1">
    <citation type="journal article" date="2014" name="Genome Announc.">
        <title>Draft Genome Sequences of Marine Flavobacterium Nonlabens Strains NR17, NR24, NR27, NR32, NR33, and Ara13.</title>
        <authorList>
            <person name="Nakanishi M."/>
            <person name="Meirelles P."/>
            <person name="Suzuki R."/>
            <person name="Takatani N."/>
            <person name="Mino S."/>
            <person name="Suda W."/>
            <person name="Oshima K."/>
            <person name="Hattori M."/>
            <person name="Ohkuma M."/>
            <person name="Hosokawa M."/>
            <person name="Miyashita K."/>
            <person name="Thompson F.L."/>
            <person name="Niwa A."/>
            <person name="Sawabe T."/>
            <person name="Sawabe T."/>
        </authorList>
    </citation>
    <scope>NUCLEOTIDE SEQUENCE [LARGE SCALE GENOMIC DNA]</scope>
    <source>
        <strain evidence="3">JCM19314</strain>
    </source>
</reference>
<dbReference type="Proteomes" id="UP000029226">
    <property type="component" value="Unassembled WGS sequence"/>
</dbReference>
<dbReference type="SUPFAM" id="SSF52833">
    <property type="entry name" value="Thioredoxin-like"/>
    <property type="match status" value="1"/>
</dbReference>
<comment type="caution">
    <text evidence="2">The sequence shown here is derived from an EMBL/GenBank/DDBJ whole genome shotgun (WGS) entry which is preliminary data.</text>
</comment>
<dbReference type="PROSITE" id="PS51352">
    <property type="entry name" value="THIOREDOXIN_2"/>
    <property type="match status" value="1"/>
</dbReference>
<proteinExistence type="predicted"/>
<dbReference type="InterPro" id="IPR012336">
    <property type="entry name" value="Thioredoxin-like_fold"/>
</dbReference>
<gene>
    <name evidence="2" type="ORF">JCM19314_1329</name>
</gene>
<dbReference type="CDD" id="cd02966">
    <property type="entry name" value="TlpA_like_family"/>
    <property type="match status" value="1"/>
</dbReference>
<evidence type="ECO:0000313" key="2">
    <source>
        <dbReference type="EMBL" id="GAL01546.1"/>
    </source>
</evidence>
<dbReference type="InterPro" id="IPR013766">
    <property type="entry name" value="Thioredoxin_domain"/>
</dbReference>
<protein>
    <submittedName>
        <fullName evidence="2">Cytochrome c-type biogenesis protein ResA</fullName>
    </submittedName>
</protein>
<dbReference type="PANTHER" id="PTHR42852">
    <property type="entry name" value="THIOL:DISULFIDE INTERCHANGE PROTEIN DSBE"/>
    <property type="match status" value="1"/>
</dbReference>
<sequence length="170" mass="19418">MKHLIIIAFTLLSITCHGQKKKMWAKSFLHKPAPQLVVEEWVSNQPETEGKFILVDFWATWCAPCKRAIADLNEFQTEFKDDLVVIGISDESKEKVLRQRNPKIEYYSALDSQQRMKTALEVKAIPHAILIDPDGIVVWEGYPLLAGNELTSEVIAKHIASYKKKKVKGR</sequence>
<organism evidence="2 3">
    <name type="scientific">Nonlabens ulvanivorans</name>
    <name type="common">Persicivirga ulvanivorans</name>
    <dbReference type="NCBI Taxonomy" id="906888"/>
    <lineage>
        <taxon>Bacteria</taxon>
        <taxon>Pseudomonadati</taxon>
        <taxon>Bacteroidota</taxon>
        <taxon>Flavobacteriia</taxon>
        <taxon>Flavobacteriales</taxon>
        <taxon>Flavobacteriaceae</taxon>
        <taxon>Nonlabens</taxon>
    </lineage>
</organism>
<dbReference type="PANTHER" id="PTHR42852:SF18">
    <property type="entry name" value="CHROMOSOME UNDETERMINED SCAFFOLD_47, WHOLE GENOME SHOTGUN SEQUENCE"/>
    <property type="match status" value="1"/>
</dbReference>
<feature type="domain" description="Thioredoxin" evidence="1">
    <location>
        <begin position="27"/>
        <end position="164"/>
    </location>
</feature>
<dbReference type="Gene3D" id="3.40.30.10">
    <property type="entry name" value="Glutaredoxin"/>
    <property type="match status" value="1"/>
</dbReference>
<dbReference type="InterPro" id="IPR050553">
    <property type="entry name" value="Thioredoxin_ResA/DsbE_sf"/>
</dbReference>